<dbReference type="SMART" id="SM00198">
    <property type="entry name" value="SCP"/>
    <property type="match status" value="1"/>
</dbReference>
<gene>
    <name evidence="5" type="ORF">HPB52_008979</name>
</gene>
<feature type="region of interest" description="Disordered" evidence="1">
    <location>
        <begin position="179"/>
        <end position="200"/>
    </location>
</feature>
<feature type="domain" description="SCP" evidence="4">
    <location>
        <begin position="67"/>
        <end position="206"/>
    </location>
</feature>
<dbReference type="AlphaFoldDB" id="A0A9D4Q815"/>
<evidence type="ECO:0000256" key="3">
    <source>
        <dbReference type="SAM" id="SignalP"/>
    </source>
</evidence>
<accession>A0A9D4Q815</accession>
<keyword evidence="2" id="KW-1133">Transmembrane helix</keyword>
<dbReference type="InterPro" id="IPR014044">
    <property type="entry name" value="CAP_dom"/>
</dbReference>
<dbReference type="InterPro" id="IPR035940">
    <property type="entry name" value="CAP_sf"/>
</dbReference>
<feature type="chain" id="PRO_5039374108" description="SCP domain-containing protein" evidence="3">
    <location>
        <begin position="28"/>
        <end position="301"/>
    </location>
</feature>
<sequence length="301" mass="32397">MTQLETGTSLYVALISAMLIRLDTVNASQVRCRPEYRNLPSGVIHTACKGPNPRCSLDRELNGLSDQVKRQALQAHNDYRSKVAKGQLPNYPPAKNMYELEWDDEMAEVAQAFAEQCDYTNPDRPEARTTSRFKSVGQCHGWAVDTAVENNTDVKTWIDYWFRECVDYSPNAVASFDTTSAKGVSDGGSEPGGGPAKPQVEHNQTGVRGSAAGGVVGSEGAGGLGYRIGQKVNAVDEETPAVGFTLLAAVTMFVAFLLGLCVGACVVSLCRRKTPKNYSAGAIASQNSGNMEMSSMSTMNY</sequence>
<keyword evidence="6" id="KW-1185">Reference proteome</keyword>
<dbReference type="Proteomes" id="UP000821837">
    <property type="component" value="Unassembled WGS sequence"/>
</dbReference>
<proteinExistence type="predicted"/>
<feature type="transmembrane region" description="Helical" evidence="2">
    <location>
        <begin position="241"/>
        <end position="269"/>
    </location>
</feature>
<keyword evidence="2" id="KW-0812">Transmembrane</keyword>
<feature type="compositionally biased region" description="Gly residues" evidence="1">
    <location>
        <begin position="185"/>
        <end position="195"/>
    </location>
</feature>
<evidence type="ECO:0000256" key="2">
    <source>
        <dbReference type="SAM" id="Phobius"/>
    </source>
</evidence>
<dbReference type="SUPFAM" id="SSF55797">
    <property type="entry name" value="PR-1-like"/>
    <property type="match status" value="1"/>
</dbReference>
<evidence type="ECO:0000259" key="4">
    <source>
        <dbReference type="SMART" id="SM00198"/>
    </source>
</evidence>
<dbReference type="CDD" id="cd05380">
    <property type="entry name" value="CAP_euk"/>
    <property type="match status" value="1"/>
</dbReference>
<protein>
    <recommendedName>
        <fullName evidence="4">SCP domain-containing protein</fullName>
    </recommendedName>
</protein>
<dbReference type="Pfam" id="PF00188">
    <property type="entry name" value="CAP"/>
    <property type="match status" value="1"/>
</dbReference>
<reference evidence="5" key="2">
    <citation type="submission" date="2021-09" db="EMBL/GenBank/DDBJ databases">
        <authorList>
            <person name="Jia N."/>
            <person name="Wang J."/>
            <person name="Shi W."/>
            <person name="Du L."/>
            <person name="Sun Y."/>
            <person name="Zhan W."/>
            <person name="Jiang J."/>
            <person name="Wang Q."/>
            <person name="Zhang B."/>
            <person name="Ji P."/>
            <person name="Sakyi L.B."/>
            <person name="Cui X."/>
            <person name="Yuan T."/>
            <person name="Jiang B."/>
            <person name="Yang W."/>
            <person name="Lam T.T.-Y."/>
            <person name="Chang Q."/>
            <person name="Ding S."/>
            <person name="Wang X."/>
            <person name="Zhu J."/>
            <person name="Ruan X."/>
            <person name="Zhao L."/>
            <person name="Wei J."/>
            <person name="Que T."/>
            <person name="Du C."/>
            <person name="Cheng J."/>
            <person name="Dai P."/>
            <person name="Han X."/>
            <person name="Huang E."/>
            <person name="Gao Y."/>
            <person name="Liu J."/>
            <person name="Shao H."/>
            <person name="Ye R."/>
            <person name="Li L."/>
            <person name="Wei W."/>
            <person name="Wang X."/>
            <person name="Wang C."/>
            <person name="Huo Q."/>
            <person name="Li W."/>
            <person name="Guo W."/>
            <person name="Chen H."/>
            <person name="Chen S."/>
            <person name="Zhou L."/>
            <person name="Zhou L."/>
            <person name="Ni X."/>
            <person name="Tian J."/>
            <person name="Zhou Y."/>
            <person name="Sheng Y."/>
            <person name="Liu T."/>
            <person name="Pan Y."/>
            <person name="Xia L."/>
            <person name="Li J."/>
            <person name="Zhao F."/>
            <person name="Cao W."/>
        </authorList>
    </citation>
    <scope>NUCLEOTIDE SEQUENCE</scope>
    <source>
        <strain evidence="5">Rsan-2018</strain>
        <tissue evidence="5">Larvae</tissue>
    </source>
</reference>
<keyword evidence="3" id="KW-0732">Signal</keyword>
<organism evidence="5 6">
    <name type="scientific">Rhipicephalus sanguineus</name>
    <name type="common">Brown dog tick</name>
    <name type="synonym">Ixodes sanguineus</name>
    <dbReference type="NCBI Taxonomy" id="34632"/>
    <lineage>
        <taxon>Eukaryota</taxon>
        <taxon>Metazoa</taxon>
        <taxon>Ecdysozoa</taxon>
        <taxon>Arthropoda</taxon>
        <taxon>Chelicerata</taxon>
        <taxon>Arachnida</taxon>
        <taxon>Acari</taxon>
        <taxon>Parasitiformes</taxon>
        <taxon>Ixodida</taxon>
        <taxon>Ixodoidea</taxon>
        <taxon>Ixodidae</taxon>
        <taxon>Rhipicephalinae</taxon>
        <taxon>Rhipicephalus</taxon>
        <taxon>Rhipicephalus</taxon>
    </lineage>
</organism>
<evidence type="ECO:0000256" key="1">
    <source>
        <dbReference type="SAM" id="MobiDB-lite"/>
    </source>
</evidence>
<name>A0A9D4Q815_RHISA</name>
<comment type="caution">
    <text evidence="5">The sequence shown here is derived from an EMBL/GenBank/DDBJ whole genome shotgun (WGS) entry which is preliminary data.</text>
</comment>
<dbReference type="EMBL" id="JABSTV010001248">
    <property type="protein sequence ID" value="KAH7968487.1"/>
    <property type="molecule type" value="Genomic_DNA"/>
</dbReference>
<evidence type="ECO:0000313" key="6">
    <source>
        <dbReference type="Proteomes" id="UP000821837"/>
    </source>
</evidence>
<feature type="signal peptide" evidence="3">
    <location>
        <begin position="1"/>
        <end position="27"/>
    </location>
</feature>
<dbReference type="Gene3D" id="3.40.33.10">
    <property type="entry name" value="CAP"/>
    <property type="match status" value="1"/>
</dbReference>
<dbReference type="VEuPathDB" id="VectorBase:RSAN_036872"/>
<reference evidence="5" key="1">
    <citation type="journal article" date="2020" name="Cell">
        <title>Large-Scale Comparative Analyses of Tick Genomes Elucidate Their Genetic Diversity and Vector Capacities.</title>
        <authorList>
            <consortium name="Tick Genome and Microbiome Consortium (TIGMIC)"/>
            <person name="Jia N."/>
            <person name="Wang J."/>
            <person name="Shi W."/>
            <person name="Du L."/>
            <person name="Sun Y."/>
            <person name="Zhan W."/>
            <person name="Jiang J.F."/>
            <person name="Wang Q."/>
            <person name="Zhang B."/>
            <person name="Ji P."/>
            <person name="Bell-Sakyi L."/>
            <person name="Cui X.M."/>
            <person name="Yuan T.T."/>
            <person name="Jiang B.G."/>
            <person name="Yang W.F."/>
            <person name="Lam T.T."/>
            <person name="Chang Q.C."/>
            <person name="Ding S.J."/>
            <person name="Wang X.J."/>
            <person name="Zhu J.G."/>
            <person name="Ruan X.D."/>
            <person name="Zhao L."/>
            <person name="Wei J.T."/>
            <person name="Ye R.Z."/>
            <person name="Que T.C."/>
            <person name="Du C.H."/>
            <person name="Zhou Y.H."/>
            <person name="Cheng J.X."/>
            <person name="Dai P.F."/>
            <person name="Guo W.B."/>
            <person name="Han X.H."/>
            <person name="Huang E.J."/>
            <person name="Li L.F."/>
            <person name="Wei W."/>
            <person name="Gao Y.C."/>
            <person name="Liu J.Z."/>
            <person name="Shao H.Z."/>
            <person name="Wang X."/>
            <person name="Wang C.C."/>
            <person name="Yang T.C."/>
            <person name="Huo Q.B."/>
            <person name="Li W."/>
            <person name="Chen H.Y."/>
            <person name="Chen S.E."/>
            <person name="Zhou L.G."/>
            <person name="Ni X.B."/>
            <person name="Tian J.H."/>
            <person name="Sheng Y."/>
            <person name="Liu T."/>
            <person name="Pan Y.S."/>
            <person name="Xia L.Y."/>
            <person name="Li J."/>
            <person name="Zhao F."/>
            <person name="Cao W.C."/>
        </authorList>
    </citation>
    <scope>NUCLEOTIDE SEQUENCE</scope>
    <source>
        <strain evidence="5">Rsan-2018</strain>
    </source>
</reference>
<keyword evidence="2" id="KW-0472">Membrane</keyword>
<evidence type="ECO:0000313" key="5">
    <source>
        <dbReference type="EMBL" id="KAH7968487.1"/>
    </source>
</evidence>